<dbReference type="Gene3D" id="3.10.20.70">
    <property type="entry name" value="Glutamine synthetase, N-terminal domain"/>
    <property type="match status" value="1"/>
</dbReference>
<dbReference type="Pfam" id="PF00120">
    <property type="entry name" value="Gln-synt_C"/>
    <property type="match status" value="1"/>
</dbReference>
<protein>
    <submittedName>
        <fullName evidence="8">Glutamine synthetase family protein</fullName>
        <ecNumber evidence="8">6.3.1.-</ecNumber>
    </submittedName>
</protein>
<dbReference type="Gene3D" id="3.30.590.10">
    <property type="entry name" value="Glutamine synthetase/guanido kinase, catalytic domain"/>
    <property type="match status" value="1"/>
</dbReference>
<feature type="domain" description="GS catalytic" evidence="7">
    <location>
        <begin position="102"/>
        <end position="448"/>
    </location>
</feature>
<organism evidence="8 9">
    <name type="scientific">Azohydromonas lata</name>
    <dbReference type="NCBI Taxonomy" id="45677"/>
    <lineage>
        <taxon>Bacteria</taxon>
        <taxon>Pseudomonadati</taxon>
        <taxon>Pseudomonadota</taxon>
        <taxon>Betaproteobacteria</taxon>
        <taxon>Burkholderiales</taxon>
        <taxon>Sphaerotilaceae</taxon>
        <taxon>Azohydromonas</taxon>
    </lineage>
</organism>
<evidence type="ECO:0000259" key="6">
    <source>
        <dbReference type="PROSITE" id="PS51986"/>
    </source>
</evidence>
<dbReference type="RefSeq" id="WP_322466444.1">
    <property type="nucleotide sequence ID" value="NZ_JAXOJX010000028.1"/>
</dbReference>
<evidence type="ECO:0000256" key="2">
    <source>
        <dbReference type="ARBA" id="ARBA00022741"/>
    </source>
</evidence>
<dbReference type="InterPro" id="IPR036651">
    <property type="entry name" value="Gln_synt_N_sf"/>
</dbReference>
<dbReference type="EC" id="6.3.1.-" evidence="8"/>
<evidence type="ECO:0000256" key="1">
    <source>
        <dbReference type="ARBA" id="ARBA00022598"/>
    </source>
</evidence>
<name>A0ABU5IIJ2_9BURK</name>
<gene>
    <name evidence="8" type="ORF">SM757_17355</name>
</gene>
<dbReference type="PANTHER" id="PTHR43785:SF14">
    <property type="entry name" value="GLUTAMINE SYNTHETASE"/>
    <property type="match status" value="1"/>
</dbReference>
<feature type="domain" description="GS beta-grasp" evidence="6">
    <location>
        <begin position="11"/>
        <end position="96"/>
    </location>
</feature>
<proteinExistence type="inferred from homology"/>
<dbReference type="GO" id="GO:0016874">
    <property type="term" value="F:ligase activity"/>
    <property type="evidence" value="ECO:0007669"/>
    <property type="project" value="UniProtKB-KW"/>
</dbReference>
<evidence type="ECO:0000256" key="5">
    <source>
        <dbReference type="RuleBase" id="RU000384"/>
    </source>
</evidence>
<evidence type="ECO:0000313" key="9">
    <source>
        <dbReference type="Proteomes" id="UP001293718"/>
    </source>
</evidence>
<keyword evidence="3" id="KW-0067">ATP-binding</keyword>
<dbReference type="PROSITE" id="PS51987">
    <property type="entry name" value="GS_CATALYTIC"/>
    <property type="match status" value="1"/>
</dbReference>
<dbReference type="EMBL" id="JAXOJX010000028">
    <property type="protein sequence ID" value="MDZ5458345.1"/>
    <property type="molecule type" value="Genomic_DNA"/>
</dbReference>
<dbReference type="InterPro" id="IPR008146">
    <property type="entry name" value="Gln_synth_cat_dom"/>
</dbReference>
<evidence type="ECO:0000313" key="8">
    <source>
        <dbReference type="EMBL" id="MDZ5458345.1"/>
    </source>
</evidence>
<keyword evidence="9" id="KW-1185">Reference proteome</keyword>
<evidence type="ECO:0000259" key="7">
    <source>
        <dbReference type="PROSITE" id="PS51987"/>
    </source>
</evidence>
<dbReference type="SUPFAM" id="SSF54368">
    <property type="entry name" value="Glutamine synthetase, N-terminal domain"/>
    <property type="match status" value="1"/>
</dbReference>
<dbReference type="PROSITE" id="PS51986">
    <property type="entry name" value="GS_BETA_GRASP"/>
    <property type="match status" value="1"/>
</dbReference>
<reference evidence="8 9" key="1">
    <citation type="submission" date="2023-11" db="EMBL/GenBank/DDBJ databases">
        <title>Draft genome of Azohydromonas lata strain H1 (DSM1123), a polyhydroxyalkanoate producer.</title>
        <authorList>
            <person name="Traversa D."/>
            <person name="D'Addabbo P."/>
            <person name="Pazzani C."/>
            <person name="Manzari C."/>
            <person name="Chiara M."/>
            <person name="Scrascia M."/>
        </authorList>
    </citation>
    <scope>NUCLEOTIDE SEQUENCE [LARGE SCALE GENOMIC DNA]</scope>
    <source>
        <strain evidence="8 9">H1</strain>
    </source>
</reference>
<dbReference type="Proteomes" id="UP001293718">
    <property type="component" value="Unassembled WGS sequence"/>
</dbReference>
<dbReference type="PANTHER" id="PTHR43785">
    <property type="entry name" value="GAMMA-GLUTAMYLPUTRESCINE SYNTHETASE"/>
    <property type="match status" value="1"/>
</dbReference>
<dbReference type="InterPro" id="IPR014746">
    <property type="entry name" value="Gln_synth/guanido_kin_cat_dom"/>
</dbReference>
<keyword evidence="1 8" id="KW-0436">Ligase</keyword>
<sequence>MRDLRERLKKQGIHTLLVQFTDLHGAARGKFVPLAHLDDVLTDGAGFAGSAVWGGALPRTGQRARYHARGQATSILALPWLPGVARIVADGFVANEPFDADPRQALRRALAPLAAQGWHLRVGLEPEFFLLRREGELLVPADAHERLDKPSYDLKTLPRQAGYLHELREALERCGVDVLQLEHAGGPGQYQIDFGPVDALACADQFMLFKQAAHAIAQQHGMLFSLMPKPFAEQPGSDMHVHVSLWEGEGVDAVSLFTPHLPDGAVDRGRPLSLMGRHFVGGVLAHSAALCALAAPTVNSYKRLGPTTYGAGDAPKFIAHGLDNRTALVRTLHGLFEWRLPDASANPYLMLAGLVAAGLDGLERRLDPGPDVDLDLLDAPPQVISELALRAVPHSLAQALDALEADEILVKALSPALVHEFVRLKREEWAEYTRHVSAWELERYVDAF</sequence>
<dbReference type="SUPFAM" id="SSF55931">
    <property type="entry name" value="Glutamine synthetase/guanido kinase"/>
    <property type="match status" value="1"/>
</dbReference>
<comment type="similarity">
    <text evidence="4 5">Belongs to the glutamine synthetase family.</text>
</comment>
<dbReference type="InterPro" id="IPR008147">
    <property type="entry name" value="Gln_synt_N"/>
</dbReference>
<evidence type="ECO:0000256" key="3">
    <source>
        <dbReference type="ARBA" id="ARBA00022840"/>
    </source>
</evidence>
<comment type="caution">
    <text evidence="8">The sequence shown here is derived from an EMBL/GenBank/DDBJ whole genome shotgun (WGS) entry which is preliminary data.</text>
</comment>
<accession>A0ABU5IIJ2</accession>
<evidence type="ECO:0000256" key="4">
    <source>
        <dbReference type="PROSITE-ProRule" id="PRU01330"/>
    </source>
</evidence>
<keyword evidence="2" id="KW-0547">Nucleotide-binding</keyword>
<dbReference type="SMART" id="SM01230">
    <property type="entry name" value="Gln-synt_C"/>
    <property type="match status" value="1"/>
</dbReference>